<evidence type="ECO:0000256" key="3">
    <source>
        <dbReference type="ARBA" id="ARBA00022642"/>
    </source>
</evidence>
<dbReference type="SUPFAM" id="SSF54675">
    <property type="entry name" value="Nicotinate/Quinolinate PRTase N-terminal domain-like"/>
    <property type="match status" value="1"/>
</dbReference>
<comment type="function">
    <text evidence="6">Involved in the catabolism of quinolinic acid (QA).</text>
</comment>
<dbReference type="Pfam" id="PF01729">
    <property type="entry name" value="QRPTase_C"/>
    <property type="match status" value="1"/>
</dbReference>
<comment type="subunit">
    <text evidence="6">Hexamer formed by 3 homodimers.</text>
</comment>
<dbReference type="InterPro" id="IPR036068">
    <property type="entry name" value="Nicotinate_pribotase-like_C"/>
</dbReference>
<dbReference type="NCBIfam" id="TIGR00078">
    <property type="entry name" value="nadC"/>
    <property type="match status" value="1"/>
</dbReference>
<dbReference type="GO" id="GO:0005737">
    <property type="term" value="C:cytoplasm"/>
    <property type="evidence" value="ECO:0007669"/>
    <property type="project" value="TreeGrafter"/>
</dbReference>
<dbReference type="PIRSF" id="PIRSF006250">
    <property type="entry name" value="NadC_ModD"/>
    <property type="match status" value="1"/>
</dbReference>
<dbReference type="EMBL" id="KE356560">
    <property type="protein sequence ID" value="ERG93180.1"/>
    <property type="molecule type" value="Genomic_DNA"/>
</dbReference>
<dbReference type="HOGENOM" id="CLU_039622_2_0_2"/>
<comment type="similarity">
    <text evidence="2 6">Belongs to the NadC/ModD family.</text>
</comment>
<evidence type="ECO:0000259" key="7">
    <source>
        <dbReference type="Pfam" id="PF01729"/>
    </source>
</evidence>
<dbReference type="UniPathway" id="UPA00253">
    <property type="reaction ID" value="UER00331"/>
</dbReference>
<dbReference type="GO" id="GO:0034213">
    <property type="term" value="P:quinolinate catabolic process"/>
    <property type="evidence" value="ECO:0007669"/>
    <property type="project" value="TreeGrafter"/>
</dbReference>
<feature type="domain" description="Quinolinate phosphoribosyl transferase C-terminal" evidence="7">
    <location>
        <begin position="103"/>
        <end position="270"/>
    </location>
</feature>
<name>U1N8V3_9EURY</name>
<evidence type="ECO:0000256" key="1">
    <source>
        <dbReference type="ARBA" id="ARBA00004893"/>
    </source>
</evidence>
<dbReference type="Gene3D" id="3.20.20.70">
    <property type="entry name" value="Aldolase class I"/>
    <property type="match status" value="1"/>
</dbReference>
<dbReference type="PANTHER" id="PTHR32179:SF3">
    <property type="entry name" value="NICOTINATE-NUCLEOTIDE PYROPHOSPHORYLASE [CARBOXYLATING]"/>
    <property type="match status" value="1"/>
</dbReference>
<keyword evidence="3 6" id="KW-0662">Pyridine nucleotide biosynthesis</keyword>
<comment type="catalytic activity">
    <reaction evidence="6">
        <text>nicotinate beta-D-ribonucleotide + CO2 + diphosphate = quinolinate + 5-phospho-alpha-D-ribose 1-diphosphate + 2 H(+)</text>
        <dbReference type="Rhea" id="RHEA:12733"/>
        <dbReference type="ChEBI" id="CHEBI:15378"/>
        <dbReference type="ChEBI" id="CHEBI:16526"/>
        <dbReference type="ChEBI" id="CHEBI:29959"/>
        <dbReference type="ChEBI" id="CHEBI:33019"/>
        <dbReference type="ChEBI" id="CHEBI:57502"/>
        <dbReference type="ChEBI" id="CHEBI:58017"/>
        <dbReference type="EC" id="2.4.2.19"/>
    </reaction>
</comment>
<dbReference type="SUPFAM" id="SSF51690">
    <property type="entry name" value="Nicotinate/Quinolinate PRTase C-terminal domain-like"/>
    <property type="match status" value="1"/>
</dbReference>
<evidence type="ECO:0000256" key="2">
    <source>
        <dbReference type="ARBA" id="ARBA00009400"/>
    </source>
</evidence>
<feature type="domain" description="Quinolinate phosphoribosyl transferase N-terminal" evidence="8">
    <location>
        <begin position="30"/>
        <end position="101"/>
    </location>
</feature>
<dbReference type="GO" id="GO:0004514">
    <property type="term" value="F:nicotinate-nucleotide diphosphorylase (carboxylating) activity"/>
    <property type="evidence" value="ECO:0007669"/>
    <property type="project" value="UniProtKB-EC"/>
</dbReference>
<evidence type="ECO:0000259" key="8">
    <source>
        <dbReference type="Pfam" id="PF02749"/>
    </source>
</evidence>
<dbReference type="PANTHER" id="PTHR32179">
    <property type="entry name" value="NICOTINATE-NUCLEOTIDE PYROPHOSPHORYLASE [CARBOXYLATING]"/>
    <property type="match status" value="1"/>
</dbReference>
<accession>U1N8V3</accession>
<organism evidence="9 10">
    <name type="scientific">Haloquadratum walsbyi J07HQW1</name>
    <dbReference type="NCBI Taxonomy" id="1238424"/>
    <lineage>
        <taxon>Archaea</taxon>
        <taxon>Methanobacteriati</taxon>
        <taxon>Methanobacteriota</taxon>
        <taxon>Stenosarchaea group</taxon>
        <taxon>Halobacteria</taxon>
        <taxon>Halobacteriales</taxon>
        <taxon>Haloferacaceae</taxon>
        <taxon>Haloquadratum</taxon>
    </lineage>
</organism>
<evidence type="ECO:0000256" key="5">
    <source>
        <dbReference type="ARBA" id="ARBA00022679"/>
    </source>
</evidence>
<evidence type="ECO:0000256" key="4">
    <source>
        <dbReference type="ARBA" id="ARBA00022676"/>
    </source>
</evidence>
<dbReference type="STRING" id="1238424.J07HQW1_03239"/>
<dbReference type="InterPro" id="IPR004393">
    <property type="entry name" value="NadC"/>
</dbReference>
<dbReference type="InterPro" id="IPR022412">
    <property type="entry name" value="Quinolinate_PRibosylTrfase_N"/>
</dbReference>
<dbReference type="AlphaFoldDB" id="U1N8V3"/>
<sequence length="274" mass="29044">MRRLLTTETIERWLREDIGHRDVTNDVPGETTGKLIATESGVIAGLDAATAVFEYLGVAVTPVVSAGDYVDPGTTILEASGDAQAVLRGERLAVNLVGHASGVATRTRRAVHAVENVTQTGQTRIAATRKTTPGLRGIEKRAVVAGGGDTHRLTLSGLVMIKDNHIAELGLTEAITRFRERKSFVTKLEVEVETPEMAVQAAKAGADIVLFDNLNPATVREGVMRVPDDILTEASGGITVDAVDAYAETGVDIISMGSLTHSASSLDLSFRTDE</sequence>
<keyword evidence="4 6" id="KW-0328">Glycosyltransferase</keyword>
<dbReference type="Proteomes" id="UP000030649">
    <property type="component" value="Unassembled WGS sequence"/>
</dbReference>
<dbReference type="Gene3D" id="3.90.1170.20">
    <property type="entry name" value="Quinolinate phosphoribosyl transferase, N-terminal domain"/>
    <property type="match status" value="1"/>
</dbReference>
<proteinExistence type="inferred from homology"/>
<dbReference type="InterPro" id="IPR013785">
    <property type="entry name" value="Aldolase_TIM"/>
</dbReference>
<dbReference type="FunFam" id="3.20.20.70:FF:000030">
    <property type="entry name" value="Nicotinate-nucleotide pyrophosphorylase, carboxylating"/>
    <property type="match status" value="1"/>
</dbReference>
<dbReference type="EC" id="2.4.2.19" evidence="6"/>
<gene>
    <name evidence="9" type="ORF">J07HQW1_03239</name>
</gene>
<protein>
    <recommendedName>
        <fullName evidence="6">Nicotinate-nucleotide pyrophosphorylase [carboxylating]</fullName>
        <ecNumber evidence="6">2.4.2.19</ecNumber>
    </recommendedName>
    <alternativeName>
        <fullName evidence="6">Quinolinate phosphoribosyltransferase [decarboxylating]</fullName>
    </alternativeName>
</protein>
<dbReference type="InterPro" id="IPR037128">
    <property type="entry name" value="Quinolinate_PRibosylTase_N_sf"/>
</dbReference>
<dbReference type="InterPro" id="IPR002638">
    <property type="entry name" value="Quinolinate_PRibosylTrfase_C"/>
</dbReference>
<keyword evidence="5 6" id="KW-0808">Transferase</keyword>
<dbReference type="InterPro" id="IPR027277">
    <property type="entry name" value="NadC/ModD"/>
</dbReference>
<evidence type="ECO:0000313" key="10">
    <source>
        <dbReference type="Proteomes" id="UP000030649"/>
    </source>
</evidence>
<dbReference type="GO" id="GO:0009435">
    <property type="term" value="P:NAD+ biosynthetic process"/>
    <property type="evidence" value="ECO:0007669"/>
    <property type="project" value="UniProtKB-UniPathway"/>
</dbReference>
<dbReference type="Pfam" id="PF02749">
    <property type="entry name" value="QRPTase_N"/>
    <property type="match status" value="1"/>
</dbReference>
<evidence type="ECO:0000313" key="9">
    <source>
        <dbReference type="EMBL" id="ERG93180.1"/>
    </source>
</evidence>
<evidence type="ECO:0000256" key="6">
    <source>
        <dbReference type="PIRNR" id="PIRNR006250"/>
    </source>
</evidence>
<comment type="pathway">
    <text evidence="1 6">Cofactor biosynthesis; NAD(+) biosynthesis; nicotinate D-ribonucleotide from quinolinate: step 1/1.</text>
</comment>
<dbReference type="CDD" id="cd01572">
    <property type="entry name" value="QPRTase"/>
    <property type="match status" value="1"/>
</dbReference>
<reference evidence="9 10" key="1">
    <citation type="journal article" date="2013" name="PLoS ONE">
        <title>Assembly-driven community genomics of a hypersaline microbial ecosystem.</title>
        <authorList>
            <person name="Podell S."/>
            <person name="Ugalde J.A."/>
            <person name="Narasingarao P."/>
            <person name="Banfield J.F."/>
            <person name="Heidelberg K.B."/>
            <person name="Allen E.E."/>
        </authorList>
    </citation>
    <scope>NUCLEOTIDE SEQUENCE [LARGE SCALE GENOMIC DNA]</scope>
    <source>
        <strain evidence="10">J07HQW1</strain>
    </source>
</reference>